<keyword evidence="2" id="KW-1185">Reference proteome</keyword>
<dbReference type="Proteomes" id="UP000617531">
    <property type="component" value="Unassembled WGS sequence"/>
</dbReference>
<proteinExistence type="predicted"/>
<protein>
    <recommendedName>
        <fullName evidence="3">Transcriptional regulator, AbiEi antitoxin, Type IV TA system</fullName>
    </recommendedName>
</protein>
<organism evidence="1 2">
    <name type="scientific">Pseudolysinimonas yzui</name>
    <dbReference type="NCBI Taxonomy" id="2708254"/>
    <lineage>
        <taxon>Bacteria</taxon>
        <taxon>Bacillati</taxon>
        <taxon>Actinomycetota</taxon>
        <taxon>Actinomycetes</taxon>
        <taxon>Micrococcales</taxon>
        <taxon>Microbacteriaceae</taxon>
        <taxon>Pseudolysinimonas</taxon>
    </lineage>
</organism>
<sequence>MRRRLPHKWRIADDSPLESRDGPLGPRLADHVGMHESLILTRSLRAAGETTLGVERGARSGRFVRVRPGAYIPTVEWQRMSAELRHRVAMDALAATSRRPVVFAVESAAALLGIPLVGGWPTLPRVAVGLRPPRRSRVDVSMRWRPVPTGDVVSVSEMLATCPARTAIDLAAERDLASGVAAFDHVMRVHGQTRDAIRSRIDADRPFRGARKADAALALATGRAEGPFESLSLTRIHQLGFEAPEQQVEFVIDGIRYRCDFYWPRLRLIGEADGRSKYGDFPGEALWLEKQREDALRSVVDGLVRWGWADAWAGHPLALRLERAGLHADPRIASKYAFSS</sequence>
<reference evidence="1" key="1">
    <citation type="journal article" date="2014" name="Int. J. Syst. Evol. Microbiol.">
        <title>Complete genome sequence of Corynebacterium casei LMG S-19264T (=DSM 44701T), isolated from a smear-ripened cheese.</title>
        <authorList>
            <consortium name="US DOE Joint Genome Institute (JGI-PGF)"/>
            <person name="Walter F."/>
            <person name="Albersmeier A."/>
            <person name="Kalinowski J."/>
            <person name="Ruckert C."/>
        </authorList>
    </citation>
    <scope>NUCLEOTIDE SEQUENCE</scope>
    <source>
        <strain evidence="1">CGMCC 1.16548</strain>
    </source>
</reference>
<accession>A0A8J3M1E0</accession>
<dbReference type="EMBL" id="BNAI01000004">
    <property type="protein sequence ID" value="GHF20835.1"/>
    <property type="molecule type" value="Genomic_DNA"/>
</dbReference>
<evidence type="ECO:0000313" key="1">
    <source>
        <dbReference type="EMBL" id="GHF20835.1"/>
    </source>
</evidence>
<reference evidence="1" key="2">
    <citation type="submission" date="2020-09" db="EMBL/GenBank/DDBJ databases">
        <authorList>
            <person name="Sun Q."/>
            <person name="Zhou Y."/>
        </authorList>
    </citation>
    <scope>NUCLEOTIDE SEQUENCE</scope>
    <source>
        <strain evidence="1">CGMCC 1.16548</strain>
    </source>
</reference>
<evidence type="ECO:0008006" key="3">
    <source>
        <dbReference type="Google" id="ProtNLM"/>
    </source>
</evidence>
<name>A0A8J3M1E0_9MICO</name>
<comment type="caution">
    <text evidence="1">The sequence shown here is derived from an EMBL/GenBank/DDBJ whole genome shotgun (WGS) entry which is preliminary data.</text>
</comment>
<gene>
    <name evidence="1" type="ORF">GCM10011600_22340</name>
</gene>
<dbReference type="AlphaFoldDB" id="A0A8J3M1E0"/>
<evidence type="ECO:0000313" key="2">
    <source>
        <dbReference type="Proteomes" id="UP000617531"/>
    </source>
</evidence>